<reference evidence="1" key="1">
    <citation type="journal article" date="2014" name="Int. J. Syst. Evol. Microbiol.">
        <title>Complete genome sequence of Corynebacterium casei LMG S-19264T (=DSM 44701T), isolated from a smear-ripened cheese.</title>
        <authorList>
            <consortium name="US DOE Joint Genome Institute (JGI-PGF)"/>
            <person name="Walter F."/>
            <person name="Albersmeier A."/>
            <person name="Kalinowski J."/>
            <person name="Ruckert C."/>
        </authorList>
    </citation>
    <scope>NUCLEOTIDE SEQUENCE</scope>
    <source>
        <strain evidence="1">JCM 3091</strain>
    </source>
</reference>
<keyword evidence="2" id="KW-1185">Reference proteome</keyword>
<dbReference type="Proteomes" id="UP000662200">
    <property type="component" value="Unassembled WGS sequence"/>
</dbReference>
<evidence type="ECO:0000313" key="1">
    <source>
        <dbReference type="EMBL" id="GGK44267.1"/>
    </source>
</evidence>
<proteinExistence type="predicted"/>
<dbReference type="AlphaFoldDB" id="A0A8J3BUI3"/>
<sequence>MPLPATRGDPITAVAVLEEEQDAGLIVDRSRYLTRKKDLITRRREYETLPTIQGGWQWVDSDETYGALWSAATTAEDQNRILKQTGITITAGPLSKTDKYLKRHVKKIPGTHLIATSEELNYRIAVHIPPREDLPSEEWQRWTHSVGNALTRFVVTPSR</sequence>
<protein>
    <submittedName>
        <fullName evidence="1">Uncharacterized protein</fullName>
    </submittedName>
</protein>
<accession>A0A8J3BUI3</accession>
<gene>
    <name evidence="1" type="ORF">GCM10010124_41390</name>
</gene>
<organism evidence="1 2">
    <name type="scientific">Pilimelia terevasa</name>
    <dbReference type="NCBI Taxonomy" id="53372"/>
    <lineage>
        <taxon>Bacteria</taxon>
        <taxon>Bacillati</taxon>
        <taxon>Actinomycetota</taxon>
        <taxon>Actinomycetes</taxon>
        <taxon>Micromonosporales</taxon>
        <taxon>Micromonosporaceae</taxon>
        <taxon>Pilimelia</taxon>
    </lineage>
</organism>
<reference evidence="1" key="2">
    <citation type="submission" date="2020-09" db="EMBL/GenBank/DDBJ databases">
        <authorList>
            <person name="Sun Q."/>
            <person name="Ohkuma M."/>
        </authorList>
    </citation>
    <scope>NUCLEOTIDE SEQUENCE</scope>
    <source>
        <strain evidence="1">JCM 3091</strain>
    </source>
</reference>
<dbReference type="EMBL" id="BMQC01000035">
    <property type="protein sequence ID" value="GGK44267.1"/>
    <property type="molecule type" value="Genomic_DNA"/>
</dbReference>
<name>A0A8J3BUI3_9ACTN</name>
<evidence type="ECO:0000313" key="2">
    <source>
        <dbReference type="Proteomes" id="UP000662200"/>
    </source>
</evidence>
<comment type="caution">
    <text evidence="1">The sequence shown here is derived from an EMBL/GenBank/DDBJ whole genome shotgun (WGS) entry which is preliminary data.</text>
</comment>